<dbReference type="PANTHER" id="PTHR24345">
    <property type="entry name" value="SERINE/THREONINE-PROTEIN KINASE PLK"/>
    <property type="match status" value="1"/>
</dbReference>
<accession>A0ABD3ETF6</accession>
<feature type="domain" description="Protein kinase" evidence="6">
    <location>
        <begin position="7"/>
        <end position="281"/>
    </location>
</feature>
<organism evidence="7 8">
    <name type="scientific">Phytophthora oleae</name>
    <dbReference type="NCBI Taxonomy" id="2107226"/>
    <lineage>
        <taxon>Eukaryota</taxon>
        <taxon>Sar</taxon>
        <taxon>Stramenopiles</taxon>
        <taxon>Oomycota</taxon>
        <taxon>Peronosporomycetes</taxon>
        <taxon>Peronosporales</taxon>
        <taxon>Peronosporaceae</taxon>
        <taxon>Phytophthora</taxon>
    </lineage>
</organism>
<keyword evidence="4" id="KW-0418">Kinase</keyword>
<evidence type="ECO:0000256" key="1">
    <source>
        <dbReference type="ARBA" id="ARBA00022527"/>
    </source>
</evidence>
<evidence type="ECO:0000256" key="2">
    <source>
        <dbReference type="ARBA" id="ARBA00022679"/>
    </source>
</evidence>
<evidence type="ECO:0000259" key="6">
    <source>
        <dbReference type="PROSITE" id="PS50011"/>
    </source>
</evidence>
<evidence type="ECO:0000256" key="3">
    <source>
        <dbReference type="ARBA" id="ARBA00022741"/>
    </source>
</evidence>
<dbReference type="SUPFAM" id="SSF56112">
    <property type="entry name" value="Protein kinase-like (PK-like)"/>
    <property type="match status" value="1"/>
</dbReference>
<dbReference type="EMBL" id="JBIMZQ010000061">
    <property type="protein sequence ID" value="KAL3657743.1"/>
    <property type="molecule type" value="Genomic_DNA"/>
</dbReference>
<proteinExistence type="predicted"/>
<protein>
    <recommendedName>
        <fullName evidence="6">Protein kinase domain-containing protein</fullName>
    </recommendedName>
</protein>
<comment type="caution">
    <text evidence="7">The sequence shown here is derived from an EMBL/GenBank/DDBJ whole genome shotgun (WGS) entry which is preliminary data.</text>
</comment>
<reference evidence="7 8" key="1">
    <citation type="submission" date="2024-09" db="EMBL/GenBank/DDBJ databases">
        <title>Genome sequencing and assembly of Phytophthora oleae, isolate VK10A, causative agent of rot of olive drupes.</title>
        <authorList>
            <person name="Conti Taguali S."/>
            <person name="Riolo M."/>
            <person name="La Spada F."/>
            <person name="Cacciola S.O."/>
            <person name="Dionisio G."/>
        </authorList>
    </citation>
    <scope>NUCLEOTIDE SEQUENCE [LARGE SCALE GENOMIC DNA]</scope>
    <source>
        <strain evidence="7 8">VK10A</strain>
    </source>
</reference>
<sequence length="284" mass="31159">MATPAVLHVRRQLSAALYGEVLECELPGHPDLVAVKCISLTKAAEARSQVQATREIDNPMQEQHVAALLVANGGHRNVVQPHFHFVRDRRLYLVNELCTGGDLHGLVAARSDPSTFLPENEVLSLMRQVLEGVYYLHSTLGVAHRDLSLENVLLSRGVCKITDFGLSTDARGMCDGGRVGKEFYMAPEVVDGKRYDPALADVWSLGIMWFIMLTGSPLLSLASPSEKAFGAVERHGVGAVIEVWGHAARISRDTIVVLEKMLQIDPSRRIPLDQVLAHPLFTAE</sequence>
<dbReference type="AlphaFoldDB" id="A0ABD3ETF6"/>
<dbReference type="FunFam" id="1.10.510.10:FF:000753">
    <property type="entry name" value="CAMK/CAMKL protein kinase"/>
    <property type="match status" value="1"/>
</dbReference>
<keyword evidence="5" id="KW-0067">ATP-binding</keyword>
<evidence type="ECO:0000313" key="7">
    <source>
        <dbReference type="EMBL" id="KAL3657743.1"/>
    </source>
</evidence>
<dbReference type="PANTHER" id="PTHR24345:SF91">
    <property type="entry name" value="SERINE_THREONINE-PROTEIN KINASE PLK4"/>
    <property type="match status" value="1"/>
</dbReference>
<dbReference type="Pfam" id="PF00069">
    <property type="entry name" value="Pkinase"/>
    <property type="match status" value="1"/>
</dbReference>
<dbReference type="Proteomes" id="UP001632037">
    <property type="component" value="Unassembled WGS sequence"/>
</dbReference>
<dbReference type="Gene3D" id="1.10.510.10">
    <property type="entry name" value="Transferase(Phosphotransferase) domain 1"/>
    <property type="match status" value="1"/>
</dbReference>
<dbReference type="GO" id="GO:0004674">
    <property type="term" value="F:protein serine/threonine kinase activity"/>
    <property type="evidence" value="ECO:0007669"/>
    <property type="project" value="UniProtKB-KW"/>
</dbReference>
<keyword evidence="2" id="KW-0808">Transferase</keyword>
<dbReference type="InterPro" id="IPR011009">
    <property type="entry name" value="Kinase-like_dom_sf"/>
</dbReference>
<name>A0ABD3ETF6_9STRA</name>
<dbReference type="PROSITE" id="PS50011">
    <property type="entry name" value="PROTEIN_KINASE_DOM"/>
    <property type="match status" value="1"/>
</dbReference>
<gene>
    <name evidence="7" type="ORF">V7S43_017315</name>
</gene>
<keyword evidence="8" id="KW-1185">Reference proteome</keyword>
<evidence type="ECO:0000313" key="8">
    <source>
        <dbReference type="Proteomes" id="UP001632037"/>
    </source>
</evidence>
<dbReference type="InterPro" id="IPR000719">
    <property type="entry name" value="Prot_kinase_dom"/>
</dbReference>
<evidence type="ECO:0000256" key="4">
    <source>
        <dbReference type="ARBA" id="ARBA00022777"/>
    </source>
</evidence>
<keyword evidence="1" id="KW-0723">Serine/threonine-protein kinase</keyword>
<evidence type="ECO:0000256" key="5">
    <source>
        <dbReference type="ARBA" id="ARBA00022840"/>
    </source>
</evidence>
<keyword evidence="3" id="KW-0547">Nucleotide-binding</keyword>
<dbReference type="GO" id="GO:0005524">
    <property type="term" value="F:ATP binding"/>
    <property type="evidence" value="ECO:0007669"/>
    <property type="project" value="UniProtKB-KW"/>
</dbReference>